<feature type="region of interest" description="Disordered" evidence="1">
    <location>
        <begin position="175"/>
        <end position="221"/>
    </location>
</feature>
<dbReference type="VEuPathDB" id="TriTrypDB:BSAL_48275"/>
<dbReference type="InterPro" id="IPR007225">
    <property type="entry name" value="EXOC6/Sec15"/>
</dbReference>
<dbReference type="OMA" id="ALCEHHY"/>
<feature type="region of interest" description="Disordered" evidence="1">
    <location>
        <begin position="108"/>
        <end position="136"/>
    </location>
</feature>
<name>A0A0S4JSF8_BODSA</name>
<dbReference type="AlphaFoldDB" id="A0A0S4JSF8"/>
<evidence type="ECO:0000313" key="4">
    <source>
        <dbReference type="Proteomes" id="UP000051952"/>
    </source>
</evidence>
<dbReference type="GO" id="GO:0016020">
    <property type="term" value="C:membrane"/>
    <property type="evidence" value="ECO:0007669"/>
    <property type="project" value="TreeGrafter"/>
</dbReference>
<feature type="region of interest" description="Disordered" evidence="1">
    <location>
        <begin position="1110"/>
        <end position="1129"/>
    </location>
</feature>
<dbReference type="GO" id="GO:0000145">
    <property type="term" value="C:exocyst"/>
    <property type="evidence" value="ECO:0007669"/>
    <property type="project" value="TreeGrafter"/>
</dbReference>
<evidence type="ECO:0000256" key="1">
    <source>
        <dbReference type="SAM" id="MobiDB-lite"/>
    </source>
</evidence>
<evidence type="ECO:0000259" key="2">
    <source>
        <dbReference type="Pfam" id="PF20651"/>
    </source>
</evidence>
<dbReference type="OrthoDB" id="10267033at2759"/>
<evidence type="ECO:0000313" key="3">
    <source>
        <dbReference type="EMBL" id="CUG94458.1"/>
    </source>
</evidence>
<dbReference type="PANTHER" id="PTHR12702">
    <property type="entry name" value="SEC15"/>
    <property type="match status" value="1"/>
</dbReference>
<gene>
    <name evidence="3" type="ORF">BSAL_48275</name>
</gene>
<dbReference type="InterPro" id="IPR042045">
    <property type="entry name" value="EXOC6/Sec15_C_dom1"/>
</dbReference>
<accession>A0A0S4JSF8</accession>
<feature type="compositionally biased region" description="Polar residues" evidence="1">
    <location>
        <begin position="1117"/>
        <end position="1129"/>
    </location>
</feature>
<feature type="domain" description="Exocyst complex component EXOC6/Sec15 N-terminal" evidence="2">
    <location>
        <begin position="304"/>
        <end position="470"/>
    </location>
</feature>
<protein>
    <recommendedName>
        <fullName evidence="2">Exocyst complex component EXOC6/Sec15 N-terminal domain-containing protein</fullName>
    </recommendedName>
</protein>
<dbReference type="GO" id="GO:0090522">
    <property type="term" value="P:vesicle tethering involved in exocytosis"/>
    <property type="evidence" value="ECO:0007669"/>
    <property type="project" value="InterPro"/>
</dbReference>
<sequence length="1129" mass="123757">MSDDDDDVHSSAPVEEDYQNHPRIYHVLRDFCDVPKLDYQSTQALRLPRHGKTKSVVIVATIYYIYLFKRKGLKLYTRWAARYLSVARKGTSVYFSLGIDAETVAAEHQKKVGGGSSRRKKDDSDDDDDDDADLDIDQEDNTFTACRVVCEREASATLLAEEVRQVIYRAKSIADKHKREEEGRGKRRSRITFKDDPAAENEDEDEMMSHHSDDEESDDPDALELQRAVVKISAEGAAKALLTSSTNPDAVEGGQAGARSSMMLQNAPGRYIAVASLVDGEFADYTALKNAYLRNEDGSLLEDLKAFIADQEQQVEAVCRAHYPAFLHAAEQCSRITSQDAEIIRDELMGAMRLVRDSASEMKEAASLLLLSRGVQSHMGSARSLLAQLKDVAESLETTESYVMKKQLLGAAISLETLTSSAGSVAEFALGAYVLHVCIPRLKRRIILEAQAQLNRWLTAMRSSAEAIGRDTILQRGHERVTAGKMVRKAVVSDDRGGSWAIVSTFQPATAMDQGGGGVSQATAASVRLMNKLPDLIAGASVQRVFTVLGLQEVFRKTYADARAKQLYTDILDPAHITSSSSSSSTDSSMLDALTKFCHNALGSLILEDLAIHTTRPAAVRSDADIIVLWDGICSQVALLVHGLQGSLLRMRASDDSTVTTVSTVLELLTVMNACVRRLVTSTYLNPLGLARVSETLSNRLQTLWVDTCCTSTAMDISMDPLSPISIKNATEFQNFVTKFHFHRCTSHELPIPVTYRSGSTVNIPYAIFVPAFVDRVVALIINCFQVQRSSEVNNFDDMMLKFLHLVFRTAHSVVQGRVQSVAEGGGIQLAVLISSCTAMCVAASIAEMELTTHCGYGEEGERGRQVLGSPILLEPVAALFRQLTTTAIEKLNGDLQRDVTATLLPTTQFSYWRTKFLNKKAAPGESRSSIAQQELPALASLGDLVKKRISPLKELLQPSVFKSLLSFLWMHIIMSLQLTLDQAVNVYHDENTQMMKNCVAEFRQEVKEWVPRIRTQLDVLEGITPGSAQSRNPVDFDKICADHILLIDAREREIIEEREAKNPIVANLDAARQAGAAVVSGVAHGVADVTRLTGKGIIGLGKIVKNGITNGGGASTPRSPAVDNTTKR</sequence>
<proteinExistence type="predicted"/>
<dbReference type="GO" id="GO:0006886">
    <property type="term" value="P:intracellular protein transport"/>
    <property type="evidence" value="ECO:0007669"/>
    <property type="project" value="InterPro"/>
</dbReference>
<feature type="compositionally biased region" description="Basic and acidic residues" evidence="1">
    <location>
        <begin position="175"/>
        <end position="184"/>
    </location>
</feature>
<dbReference type="PANTHER" id="PTHR12702:SF0">
    <property type="entry name" value="EXOCYST COMPLEX COMPONENT 6"/>
    <property type="match status" value="1"/>
</dbReference>
<dbReference type="InterPro" id="IPR048359">
    <property type="entry name" value="EXOC6_Sec15_N"/>
</dbReference>
<dbReference type="Pfam" id="PF20651">
    <property type="entry name" value="EXOC6_Sec15_N"/>
    <property type="match status" value="1"/>
</dbReference>
<dbReference type="GO" id="GO:0006893">
    <property type="term" value="P:Golgi to plasma membrane transport"/>
    <property type="evidence" value="ECO:0007669"/>
    <property type="project" value="TreeGrafter"/>
</dbReference>
<reference evidence="4" key="1">
    <citation type="submission" date="2015-09" db="EMBL/GenBank/DDBJ databases">
        <authorList>
            <consortium name="Pathogen Informatics"/>
        </authorList>
    </citation>
    <scope>NUCLEOTIDE SEQUENCE [LARGE SCALE GENOMIC DNA]</scope>
    <source>
        <strain evidence="4">Lake Konstanz</strain>
    </source>
</reference>
<dbReference type="EMBL" id="CYKH01002251">
    <property type="protein sequence ID" value="CUG94458.1"/>
    <property type="molecule type" value="Genomic_DNA"/>
</dbReference>
<feature type="compositionally biased region" description="Acidic residues" evidence="1">
    <location>
        <begin position="124"/>
        <end position="136"/>
    </location>
</feature>
<dbReference type="Proteomes" id="UP000051952">
    <property type="component" value="Unassembled WGS sequence"/>
</dbReference>
<keyword evidence="4" id="KW-1185">Reference proteome</keyword>
<organism evidence="3 4">
    <name type="scientific">Bodo saltans</name>
    <name type="common">Flagellated protozoan</name>
    <dbReference type="NCBI Taxonomy" id="75058"/>
    <lineage>
        <taxon>Eukaryota</taxon>
        <taxon>Discoba</taxon>
        <taxon>Euglenozoa</taxon>
        <taxon>Kinetoplastea</taxon>
        <taxon>Metakinetoplastina</taxon>
        <taxon>Eubodonida</taxon>
        <taxon>Bodonidae</taxon>
        <taxon>Bodo</taxon>
    </lineage>
</organism>
<dbReference type="Gene3D" id="1.10.357.30">
    <property type="entry name" value="Exocyst complex subunit Sec15 C-terminal domain, N-terminal subdomain"/>
    <property type="match status" value="1"/>
</dbReference>